<evidence type="ECO:0000313" key="2">
    <source>
        <dbReference type="EMBL" id="QGA25616.1"/>
    </source>
</evidence>
<keyword evidence="3" id="KW-1185">Reference proteome</keyword>
<accession>A0A5Q0Q899</accession>
<feature type="domain" description="Inositol polyphosphate-related phosphatase" evidence="1">
    <location>
        <begin position="94"/>
        <end position="252"/>
    </location>
</feature>
<dbReference type="GO" id="GO:0046856">
    <property type="term" value="P:phosphatidylinositol dephosphorylation"/>
    <property type="evidence" value="ECO:0007669"/>
    <property type="project" value="InterPro"/>
</dbReference>
<dbReference type="InterPro" id="IPR000300">
    <property type="entry name" value="IPPc"/>
</dbReference>
<dbReference type="GO" id="GO:0016791">
    <property type="term" value="F:phosphatase activity"/>
    <property type="evidence" value="ECO:0007669"/>
    <property type="project" value="InterPro"/>
</dbReference>
<dbReference type="GO" id="GO:0004767">
    <property type="term" value="F:sphingomyelin phosphodiesterase activity"/>
    <property type="evidence" value="ECO:0007669"/>
    <property type="project" value="InterPro"/>
</dbReference>
<keyword evidence="2" id="KW-0540">Nuclease</keyword>
<gene>
    <name evidence="2" type="ORF">GFH32_04460</name>
</gene>
<keyword evidence="2" id="KW-0378">Hydrolase</keyword>
<dbReference type="InterPro" id="IPR038772">
    <property type="entry name" value="Sph/SMPD2-like"/>
</dbReference>
<organism evidence="2 3">
    <name type="scientific">Sphingobacterium zhuxiongii</name>
    <dbReference type="NCBI Taxonomy" id="2662364"/>
    <lineage>
        <taxon>Bacteria</taxon>
        <taxon>Pseudomonadati</taxon>
        <taxon>Bacteroidota</taxon>
        <taxon>Sphingobacteriia</taxon>
        <taxon>Sphingobacteriales</taxon>
        <taxon>Sphingobacteriaceae</taxon>
        <taxon>Sphingobacterium</taxon>
    </lineage>
</organism>
<dbReference type="Pfam" id="PF22669">
    <property type="entry name" value="Exo_endo_phos2"/>
    <property type="match status" value="1"/>
</dbReference>
<dbReference type="InterPro" id="IPR036691">
    <property type="entry name" value="Endo/exonu/phosph_ase_sf"/>
</dbReference>
<dbReference type="GO" id="GO:0004519">
    <property type="term" value="F:endonuclease activity"/>
    <property type="evidence" value="ECO:0007669"/>
    <property type="project" value="UniProtKB-KW"/>
</dbReference>
<dbReference type="GO" id="GO:0005737">
    <property type="term" value="C:cytoplasm"/>
    <property type="evidence" value="ECO:0007669"/>
    <property type="project" value="TreeGrafter"/>
</dbReference>
<keyword evidence="2" id="KW-0255">Endonuclease</keyword>
<evidence type="ECO:0000313" key="3">
    <source>
        <dbReference type="Proteomes" id="UP000326921"/>
    </source>
</evidence>
<dbReference type="KEGG" id="sphe:GFH32_04460"/>
<dbReference type="AlphaFoldDB" id="A0A5Q0Q899"/>
<dbReference type="Proteomes" id="UP000326921">
    <property type="component" value="Chromosome"/>
</dbReference>
<name>A0A5Q0Q899_9SPHI</name>
<sequence length="348" mass="39345">MLVNIPYPRKSRAWNFRLFGLLSLFLAILSFFFSFMPNRTARANVFIDREELGLATAGEFSVLTYNVAGLPQLISSAKTPRASSIKRIGARIGAFDIVNVQEDFNYNEYLYADNGHPYRTEAMGSIPFSDGLSTLSKYPIVEIERIAWKHCSGADCLTPKGFSYMRIQLGRDVFLDVYNLHATAQDNPDAVKARRENLQQFAAYLKAHSSDEAVLIMGDFNAHYAFSEDNIRSFKEETGMRDGWVELQQQGKVPVIRDSFKAGLALDIDEHCESIDKIYFRSSDRLAFEAKSYRVEKDLFEDESGLALSDHCAVSMQFEWKIIGDKQDSSLSGISEQKDNVLNKVAKL</sequence>
<proteinExistence type="predicted"/>
<evidence type="ECO:0000259" key="1">
    <source>
        <dbReference type="Pfam" id="PF22669"/>
    </source>
</evidence>
<dbReference type="Gene3D" id="3.60.10.10">
    <property type="entry name" value="Endonuclease/exonuclease/phosphatase"/>
    <property type="match status" value="1"/>
</dbReference>
<reference evidence="2 3" key="1">
    <citation type="submission" date="2019-10" db="EMBL/GenBank/DDBJ databases">
        <authorList>
            <person name="Dong K."/>
        </authorList>
    </citation>
    <scope>NUCLEOTIDE SEQUENCE [LARGE SCALE GENOMIC DNA]</scope>
    <source>
        <strain evidence="3">dk4302</strain>
    </source>
</reference>
<dbReference type="EMBL" id="CP045652">
    <property type="protein sequence ID" value="QGA25616.1"/>
    <property type="molecule type" value="Genomic_DNA"/>
</dbReference>
<dbReference type="PANTHER" id="PTHR16320:SF1">
    <property type="entry name" value="SPHINGOMYELINASE DDB_G0288017"/>
    <property type="match status" value="1"/>
</dbReference>
<protein>
    <submittedName>
        <fullName evidence="2">Endonuclease</fullName>
    </submittedName>
</protein>
<dbReference type="RefSeq" id="WP_153509936.1">
    <property type="nucleotide sequence ID" value="NZ_CP045652.1"/>
</dbReference>
<dbReference type="PANTHER" id="PTHR16320">
    <property type="entry name" value="SPHINGOMYELINASE FAMILY MEMBER"/>
    <property type="match status" value="1"/>
</dbReference>
<dbReference type="SUPFAM" id="SSF56219">
    <property type="entry name" value="DNase I-like"/>
    <property type="match status" value="1"/>
</dbReference>